<dbReference type="Pfam" id="PF04228">
    <property type="entry name" value="Zn_peptidase"/>
    <property type="match status" value="1"/>
</dbReference>
<accession>A0ABQ2V4N7</accession>
<keyword evidence="7" id="KW-1185">Reference proteome</keyword>
<evidence type="ECO:0000256" key="5">
    <source>
        <dbReference type="SAM" id="MobiDB-lite"/>
    </source>
</evidence>
<evidence type="ECO:0000256" key="1">
    <source>
        <dbReference type="ARBA" id="ARBA00004167"/>
    </source>
</evidence>
<evidence type="ECO:0000256" key="3">
    <source>
        <dbReference type="ARBA" id="ARBA00022989"/>
    </source>
</evidence>
<dbReference type="PANTHER" id="PTHR30168:SF0">
    <property type="entry name" value="INNER MEMBRANE PROTEIN"/>
    <property type="match status" value="1"/>
</dbReference>
<evidence type="ECO:0000256" key="2">
    <source>
        <dbReference type="ARBA" id="ARBA00022692"/>
    </source>
</evidence>
<comment type="subcellular location">
    <subcellularLocation>
        <location evidence="1">Membrane</location>
        <topology evidence="1">Single-pass membrane protein</topology>
    </subcellularLocation>
</comment>
<dbReference type="PANTHER" id="PTHR30168">
    <property type="entry name" value="PUTATIVE MEMBRANE PROTEIN YPFJ"/>
    <property type="match status" value="1"/>
</dbReference>
<protein>
    <recommendedName>
        <fullName evidence="8">Metalloprotease</fullName>
    </recommendedName>
</protein>
<keyword evidence="3" id="KW-1133">Transmembrane helix</keyword>
<evidence type="ECO:0000256" key="4">
    <source>
        <dbReference type="ARBA" id="ARBA00023136"/>
    </source>
</evidence>
<evidence type="ECO:0000313" key="6">
    <source>
        <dbReference type="EMBL" id="GGU66557.1"/>
    </source>
</evidence>
<dbReference type="RefSeq" id="WP_189257851.1">
    <property type="nucleotide sequence ID" value="NZ_BMRE01000041.1"/>
</dbReference>
<keyword evidence="2" id="KW-0812">Transmembrane</keyword>
<gene>
    <name evidence="6" type="ORF">GCM10010178_68000</name>
</gene>
<proteinExistence type="predicted"/>
<evidence type="ECO:0008006" key="8">
    <source>
        <dbReference type="Google" id="ProtNLM"/>
    </source>
</evidence>
<sequence length="299" mass="31202">MTQPAKNNPIVLGAVFLLVVAFVLGIGQLSRPRLVTGHALAGSRPATSPSSPPEPSTPVRPRAVYRLADHPFLVTPASLQAVTCQLPAFGVSDQQLAAYYTAGVECLDAAWGPVLTAANLPFEKPSLDASPDLKDGPCGAAPESDHAVAYYCGRNRTIYMPTARLRDNGGGDAPATHLATLSHEYGHHVQALSGLLRAADLKITDAGEKTPAGLEMSRRIELQANCFAGMFLAGVAGKGSVTPALARQAQEDFKYAVEEKPENNAHGSAANQATWATTGFKTNSTAACNTFAAPAAQVS</sequence>
<organism evidence="6 7">
    <name type="scientific">Lentzea flava</name>
    <dbReference type="NCBI Taxonomy" id="103732"/>
    <lineage>
        <taxon>Bacteria</taxon>
        <taxon>Bacillati</taxon>
        <taxon>Actinomycetota</taxon>
        <taxon>Actinomycetes</taxon>
        <taxon>Pseudonocardiales</taxon>
        <taxon>Pseudonocardiaceae</taxon>
        <taxon>Lentzea</taxon>
    </lineage>
</organism>
<reference evidence="7" key="1">
    <citation type="journal article" date="2019" name="Int. J. Syst. Evol. Microbiol.">
        <title>The Global Catalogue of Microorganisms (GCM) 10K type strain sequencing project: providing services to taxonomists for standard genome sequencing and annotation.</title>
        <authorList>
            <consortium name="The Broad Institute Genomics Platform"/>
            <consortium name="The Broad Institute Genome Sequencing Center for Infectious Disease"/>
            <person name="Wu L."/>
            <person name="Ma J."/>
        </authorList>
    </citation>
    <scope>NUCLEOTIDE SEQUENCE [LARGE SCALE GENOMIC DNA]</scope>
    <source>
        <strain evidence="7">JCM 3296</strain>
    </source>
</reference>
<comment type="caution">
    <text evidence="6">The sequence shown here is derived from an EMBL/GenBank/DDBJ whole genome shotgun (WGS) entry which is preliminary data.</text>
</comment>
<feature type="region of interest" description="Disordered" evidence="5">
    <location>
        <begin position="40"/>
        <end position="60"/>
    </location>
</feature>
<name>A0ABQ2V4N7_9PSEU</name>
<dbReference type="Proteomes" id="UP000649573">
    <property type="component" value="Unassembled WGS sequence"/>
</dbReference>
<dbReference type="EMBL" id="BMRE01000041">
    <property type="protein sequence ID" value="GGU66557.1"/>
    <property type="molecule type" value="Genomic_DNA"/>
</dbReference>
<evidence type="ECO:0000313" key="7">
    <source>
        <dbReference type="Proteomes" id="UP000649573"/>
    </source>
</evidence>
<dbReference type="InterPro" id="IPR007343">
    <property type="entry name" value="Uncharacterised_pept_Zn_put"/>
</dbReference>
<keyword evidence="4" id="KW-0472">Membrane</keyword>